<name>A0AAE0ZUN6_9GAST</name>
<gene>
    <name evidence="3" type="ORF">RRG08_000355</name>
</gene>
<comment type="caution">
    <text evidence="3">The sequence shown here is derived from an EMBL/GenBank/DDBJ whole genome shotgun (WGS) entry which is preliminary data.</text>
</comment>
<dbReference type="PRINTS" id="PR00837">
    <property type="entry name" value="V5TPXLIKE"/>
</dbReference>
<dbReference type="Proteomes" id="UP001283361">
    <property type="component" value="Unassembled WGS sequence"/>
</dbReference>
<feature type="chain" id="PRO_5042023923" description="SCP domain-containing protein" evidence="1">
    <location>
        <begin position="31"/>
        <end position="374"/>
    </location>
</feature>
<protein>
    <recommendedName>
        <fullName evidence="2">SCP domain-containing protein</fullName>
    </recommendedName>
</protein>
<proteinExistence type="predicted"/>
<organism evidence="3 4">
    <name type="scientific">Elysia crispata</name>
    <name type="common">lettuce slug</name>
    <dbReference type="NCBI Taxonomy" id="231223"/>
    <lineage>
        <taxon>Eukaryota</taxon>
        <taxon>Metazoa</taxon>
        <taxon>Spiralia</taxon>
        <taxon>Lophotrochozoa</taxon>
        <taxon>Mollusca</taxon>
        <taxon>Gastropoda</taxon>
        <taxon>Heterobranchia</taxon>
        <taxon>Euthyneura</taxon>
        <taxon>Panpulmonata</taxon>
        <taxon>Sacoglossa</taxon>
        <taxon>Placobranchoidea</taxon>
        <taxon>Plakobranchidae</taxon>
        <taxon>Elysia</taxon>
    </lineage>
</organism>
<dbReference type="InterPro" id="IPR018244">
    <property type="entry name" value="Allrgn_V5/Tpx1_CS"/>
</dbReference>
<dbReference type="InterPro" id="IPR014044">
    <property type="entry name" value="CAP_dom"/>
</dbReference>
<dbReference type="SMART" id="SM00198">
    <property type="entry name" value="SCP"/>
    <property type="match status" value="1"/>
</dbReference>
<dbReference type="EMBL" id="JAWDGP010003256">
    <property type="protein sequence ID" value="KAK3775944.1"/>
    <property type="molecule type" value="Genomic_DNA"/>
</dbReference>
<dbReference type="PRINTS" id="PR00838">
    <property type="entry name" value="V5ALLERGEN"/>
</dbReference>
<dbReference type="InterPro" id="IPR001283">
    <property type="entry name" value="CRISP-related"/>
</dbReference>
<dbReference type="PANTHER" id="PTHR10334">
    <property type="entry name" value="CYSTEINE-RICH SECRETORY PROTEIN-RELATED"/>
    <property type="match status" value="1"/>
</dbReference>
<dbReference type="PROSITE" id="PS01009">
    <property type="entry name" value="CRISP_1"/>
    <property type="match status" value="1"/>
</dbReference>
<evidence type="ECO:0000313" key="4">
    <source>
        <dbReference type="Proteomes" id="UP001283361"/>
    </source>
</evidence>
<dbReference type="InterPro" id="IPR002413">
    <property type="entry name" value="V5_allergen-like"/>
</dbReference>
<dbReference type="InterPro" id="IPR035940">
    <property type="entry name" value="CAP_sf"/>
</dbReference>
<dbReference type="AlphaFoldDB" id="A0AAE0ZUN6"/>
<evidence type="ECO:0000256" key="1">
    <source>
        <dbReference type="SAM" id="SignalP"/>
    </source>
</evidence>
<accession>A0AAE0ZUN6</accession>
<feature type="signal peptide" evidence="1">
    <location>
        <begin position="1"/>
        <end position="30"/>
    </location>
</feature>
<dbReference type="Gene3D" id="3.40.33.10">
    <property type="entry name" value="CAP"/>
    <property type="match status" value="1"/>
</dbReference>
<keyword evidence="1" id="KW-0732">Signal</keyword>
<evidence type="ECO:0000313" key="3">
    <source>
        <dbReference type="EMBL" id="KAK3775944.1"/>
    </source>
</evidence>
<feature type="domain" description="SCP" evidence="2">
    <location>
        <begin position="80"/>
        <end position="226"/>
    </location>
</feature>
<dbReference type="SUPFAM" id="SSF55797">
    <property type="entry name" value="PR-1-like"/>
    <property type="match status" value="1"/>
</dbReference>
<evidence type="ECO:0000259" key="2">
    <source>
        <dbReference type="SMART" id="SM00198"/>
    </source>
</evidence>
<dbReference type="Pfam" id="PF00188">
    <property type="entry name" value="CAP"/>
    <property type="match status" value="1"/>
</dbReference>
<sequence>MVPYCLRSKLHQRVTHSVIILFLFAQLSSGQREYSVRKRSANDCRCDPTAPCEPKYQRLSGHTACLTRASTAVPAVLTQAEKDAIVNQHNRLRGLVDPVATNMLKMFWDDEVAMLAQKWAEACDLGTSGRLHHDSARNIPGRFSVGQNIGTGYKTFSDAIDAWFGENVHYRPLFGTSVRTVGGAKPIGHYTQLVWATTNRVGCGLAHCSGLAFHVCNYAPMGNTVPFDSPYKTGPQKCSDCKTCTAGLCDCGKLACENYGKLDVSTCSCACKYKEYHVGPTCQMNCSSDKDLYFCGTQSSFHKSDCDIPYTSSACPKMCEVCPCVDIALSSNSCKGSSHGKDSDSGCSSVTDGHVSLLMSALILGYFLFFFRDS</sequence>
<dbReference type="GO" id="GO:0005576">
    <property type="term" value="C:extracellular region"/>
    <property type="evidence" value="ECO:0007669"/>
    <property type="project" value="InterPro"/>
</dbReference>
<keyword evidence="4" id="KW-1185">Reference proteome</keyword>
<reference evidence="3" key="1">
    <citation type="journal article" date="2023" name="G3 (Bethesda)">
        <title>A reference genome for the long-term kleptoplast-retaining sea slug Elysia crispata morphotype clarki.</title>
        <authorList>
            <person name="Eastman K.E."/>
            <person name="Pendleton A.L."/>
            <person name="Shaikh M.A."/>
            <person name="Suttiyut T."/>
            <person name="Ogas R."/>
            <person name="Tomko P."/>
            <person name="Gavelis G."/>
            <person name="Widhalm J.R."/>
            <person name="Wisecaver J.H."/>
        </authorList>
    </citation>
    <scope>NUCLEOTIDE SEQUENCE</scope>
    <source>
        <strain evidence="3">ECLA1</strain>
    </source>
</reference>